<sequence>MASSWPRSKAPIQRLPFELKEQIARDLCDFDLYDKRNYTLNPRADTFLGGHTYHRAYMRLLQDRPLLTIFTIDYRTELGFHSLIPPQNKLDKCPSTIEHLTLIGSTAYLAEPMLDACRQVNIDDLLHWVSVITTGLKTVRFCNGFEVITTGSETHNLNDLLLKFRDTLEQLEMNGTGQHLPCFISDILGHFARRQQARFGSGTRDGILSCLSEMAKLRHLAIPIHYLRDRADAQARGKLVCTPKEDQQFLRFLQEDIVTFPESLERIDTLWLSTTNPMTDSILLSDIGGLT</sequence>
<dbReference type="EMBL" id="NMPR01000110">
    <property type="protein sequence ID" value="KAA8630230.1"/>
    <property type="molecule type" value="Genomic_DNA"/>
</dbReference>
<dbReference type="AlphaFoldDB" id="A0A8S8ZM52"/>
<comment type="caution">
    <text evidence="1">The sequence shown here is derived from an EMBL/GenBank/DDBJ whole genome shotgun (WGS) entry which is preliminary data.</text>
</comment>
<accession>A0A8S8ZM52</accession>
<dbReference type="VEuPathDB" id="FungiDB:SMAC_09471"/>
<gene>
    <name evidence="1" type="ORF">SMACR_09471</name>
</gene>
<name>A0A8S8ZM52_SORMA</name>
<evidence type="ECO:0000313" key="1">
    <source>
        <dbReference type="EMBL" id="KAA8630230.1"/>
    </source>
</evidence>
<organism evidence="1 2">
    <name type="scientific">Sordaria macrospora</name>
    <dbReference type="NCBI Taxonomy" id="5147"/>
    <lineage>
        <taxon>Eukaryota</taxon>
        <taxon>Fungi</taxon>
        <taxon>Dikarya</taxon>
        <taxon>Ascomycota</taxon>
        <taxon>Pezizomycotina</taxon>
        <taxon>Sordariomycetes</taxon>
        <taxon>Sordariomycetidae</taxon>
        <taxon>Sordariales</taxon>
        <taxon>Sordariaceae</taxon>
        <taxon>Sordaria</taxon>
    </lineage>
</organism>
<proteinExistence type="predicted"/>
<reference evidence="1 2" key="1">
    <citation type="submission" date="2017-07" db="EMBL/GenBank/DDBJ databases">
        <title>Genome sequence of the Sordaria macrospora wild type strain R19027.</title>
        <authorList>
            <person name="Nowrousian M."/>
            <person name="Teichert I."/>
            <person name="Kueck U."/>
        </authorList>
    </citation>
    <scope>NUCLEOTIDE SEQUENCE [LARGE SCALE GENOMIC DNA]</scope>
    <source>
        <strain evidence="1 2">R19027</strain>
        <tissue evidence="1">Mycelium</tissue>
    </source>
</reference>
<evidence type="ECO:0000313" key="2">
    <source>
        <dbReference type="Proteomes" id="UP000433876"/>
    </source>
</evidence>
<protein>
    <submittedName>
        <fullName evidence="1">Uncharacterized protein</fullName>
    </submittedName>
</protein>
<dbReference type="Proteomes" id="UP000433876">
    <property type="component" value="Unassembled WGS sequence"/>
</dbReference>